<evidence type="ECO:0000313" key="4">
    <source>
        <dbReference type="Proteomes" id="UP000823895"/>
    </source>
</evidence>
<proteinExistence type="inferred from homology"/>
<reference evidence="3" key="1">
    <citation type="journal article" date="2021" name="PeerJ">
        <title>Extensive microbial diversity within the chicken gut microbiome revealed by metagenomics and culture.</title>
        <authorList>
            <person name="Gilroy R."/>
            <person name="Ravi A."/>
            <person name="Getino M."/>
            <person name="Pursley I."/>
            <person name="Horton D.L."/>
            <person name="Alikhan N.F."/>
            <person name="Baker D."/>
            <person name="Gharbi K."/>
            <person name="Hall N."/>
            <person name="Watson M."/>
            <person name="Adriaenssens E.M."/>
            <person name="Foster-Nyarko E."/>
            <person name="Jarju S."/>
            <person name="Secka A."/>
            <person name="Antonio M."/>
            <person name="Oren A."/>
            <person name="Chaudhuri R.R."/>
            <person name="La Ragione R."/>
            <person name="Hildebrand F."/>
            <person name="Pallen M.J."/>
        </authorList>
    </citation>
    <scope>NUCLEOTIDE SEQUENCE</scope>
    <source>
        <strain evidence="3">CHK165-2605</strain>
    </source>
</reference>
<evidence type="ECO:0000313" key="3">
    <source>
        <dbReference type="EMBL" id="HJC44441.1"/>
    </source>
</evidence>
<dbReference type="CDD" id="cd06223">
    <property type="entry name" value="PRTases_typeI"/>
    <property type="match status" value="1"/>
</dbReference>
<dbReference type="Pfam" id="PF18912">
    <property type="entry name" value="DZR_2"/>
    <property type="match status" value="1"/>
</dbReference>
<accession>A0A9D2P6T1</accession>
<dbReference type="InterPro" id="IPR044005">
    <property type="entry name" value="DZR_2"/>
</dbReference>
<dbReference type="Proteomes" id="UP000823895">
    <property type="component" value="Unassembled WGS sequence"/>
</dbReference>
<dbReference type="InterPro" id="IPR029057">
    <property type="entry name" value="PRTase-like"/>
</dbReference>
<sequence>MLDLLYPPVCPFCGDISPQGICDRCGKRIVYISEPRCKKCGKPLKKDTEEYCADCGEQKSYLNCGLNLWLHREPVSGALYRFKYHNKRNYGRIFAGELAERYERQILGWKIQEIVPVPLHRSRRRKRGFNQSEIIARELSDATGIPVRTDVLFRVKKTSPQKSLGKRERQANLRGAFAVSGSWKAPENVLLIDDIYTTGATLERAAKILRIAGVQNVYFLTVSIGQGI</sequence>
<organism evidence="3 4">
    <name type="scientific">Candidatus Mediterraneibacter gallistercoris</name>
    <dbReference type="NCBI Taxonomy" id="2838671"/>
    <lineage>
        <taxon>Bacteria</taxon>
        <taxon>Bacillati</taxon>
        <taxon>Bacillota</taxon>
        <taxon>Clostridia</taxon>
        <taxon>Lachnospirales</taxon>
        <taxon>Lachnospiraceae</taxon>
        <taxon>Mediterraneibacter</taxon>
    </lineage>
</organism>
<reference evidence="3" key="2">
    <citation type="submission" date="2021-04" db="EMBL/GenBank/DDBJ databases">
        <authorList>
            <person name="Gilroy R."/>
        </authorList>
    </citation>
    <scope>NUCLEOTIDE SEQUENCE</scope>
    <source>
        <strain evidence="3">CHK165-2605</strain>
    </source>
</reference>
<dbReference type="PANTHER" id="PTHR47505:SF1">
    <property type="entry name" value="DNA UTILIZATION PROTEIN YHGH"/>
    <property type="match status" value="1"/>
</dbReference>
<dbReference type="InterPro" id="IPR000836">
    <property type="entry name" value="PRTase_dom"/>
</dbReference>
<protein>
    <submittedName>
        <fullName evidence="3">ComF family protein</fullName>
    </submittedName>
</protein>
<comment type="similarity">
    <text evidence="1">Belongs to the ComF/GntX family.</text>
</comment>
<name>A0A9D2P6T1_9FIRM</name>
<evidence type="ECO:0000256" key="1">
    <source>
        <dbReference type="ARBA" id="ARBA00008007"/>
    </source>
</evidence>
<dbReference type="Gene3D" id="3.40.50.2020">
    <property type="match status" value="1"/>
</dbReference>
<feature type="domain" description="Double zinc ribbon" evidence="2">
    <location>
        <begin position="1"/>
        <end position="55"/>
    </location>
</feature>
<comment type="caution">
    <text evidence="3">The sequence shown here is derived from an EMBL/GenBank/DDBJ whole genome shotgun (WGS) entry which is preliminary data.</text>
</comment>
<evidence type="ECO:0000259" key="2">
    <source>
        <dbReference type="Pfam" id="PF18912"/>
    </source>
</evidence>
<dbReference type="InterPro" id="IPR051910">
    <property type="entry name" value="ComF/GntX_DNA_util-trans"/>
</dbReference>
<dbReference type="AlphaFoldDB" id="A0A9D2P6T1"/>
<dbReference type="EMBL" id="DWWI01000261">
    <property type="protein sequence ID" value="HJC44441.1"/>
    <property type="molecule type" value="Genomic_DNA"/>
</dbReference>
<dbReference type="PANTHER" id="PTHR47505">
    <property type="entry name" value="DNA UTILIZATION PROTEIN YHGH"/>
    <property type="match status" value="1"/>
</dbReference>
<gene>
    <name evidence="3" type="ORF">H9756_12345</name>
</gene>
<dbReference type="SUPFAM" id="SSF53271">
    <property type="entry name" value="PRTase-like"/>
    <property type="match status" value="1"/>
</dbReference>